<dbReference type="InterPro" id="IPR013598">
    <property type="entry name" value="Exportin-1/Importin-b-like"/>
</dbReference>
<dbReference type="InterPro" id="IPR016024">
    <property type="entry name" value="ARM-type_fold"/>
</dbReference>
<reference evidence="9" key="1">
    <citation type="submission" date="2022-01" db="EMBL/GenBank/DDBJ databases">
        <authorList>
            <person name="King R."/>
        </authorList>
    </citation>
    <scope>NUCLEOTIDE SEQUENCE</scope>
</reference>
<keyword evidence="5" id="KW-0813">Transport</keyword>
<evidence type="ECO:0000313" key="10">
    <source>
        <dbReference type="Proteomes" id="UP001152798"/>
    </source>
</evidence>
<dbReference type="GO" id="GO:0006606">
    <property type="term" value="P:protein import into nucleus"/>
    <property type="evidence" value="ECO:0007669"/>
    <property type="project" value="TreeGrafter"/>
</dbReference>
<dbReference type="Proteomes" id="UP001152798">
    <property type="component" value="Chromosome 3"/>
</dbReference>
<dbReference type="PROSITE" id="PS50166">
    <property type="entry name" value="IMPORTIN_B_NT"/>
    <property type="match status" value="1"/>
</dbReference>
<dbReference type="EMBL" id="OV725079">
    <property type="protein sequence ID" value="CAH1395384.1"/>
    <property type="molecule type" value="Genomic_DNA"/>
</dbReference>
<organism evidence="9 10">
    <name type="scientific">Nezara viridula</name>
    <name type="common">Southern green stink bug</name>
    <name type="synonym">Cimex viridulus</name>
    <dbReference type="NCBI Taxonomy" id="85310"/>
    <lineage>
        <taxon>Eukaryota</taxon>
        <taxon>Metazoa</taxon>
        <taxon>Ecdysozoa</taxon>
        <taxon>Arthropoda</taxon>
        <taxon>Hexapoda</taxon>
        <taxon>Insecta</taxon>
        <taxon>Pterygota</taxon>
        <taxon>Neoptera</taxon>
        <taxon>Paraneoptera</taxon>
        <taxon>Hemiptera</taxon>
        <taxon>Heteroptera</taxon>
        <taxon>Panheteroptera</taxon>
        <taxon>Pentatomomorpha</taxon>
        <taxon>Pentatomoidea</taxon>
        <taxon>Pentatomidae</taxon>
        <taxon>Pentatominae</taxon>
        <taxon>Nezara</taxon>
    </lineage>
</organism>
<dbReference type="PANTHER" id="PTHR12363">
    <property type="entry name" value="TRANSPORTIN 3 AND IMPORTIN 13"/>
    <property type="match status" value="1"/>
</dbReference>
<dbReference type="InterPro" id="IPR011989">
    <property type="entry name" value="ARM-like"/>
</dbReference>
<dbReference type="Pfam" id="PF18806">
    <property type="entry name" value="Importin_rep_3"/>
    <property type="match status" value="1"/>
</dbReference>
<evidence type="ECO:0000259" key="8">
    <source>
        <dbReference type="PROSITE" id="PS50166"/>
    </source>
</evidence>
<dbReference type="Pfam" id="PF08389">
    <property type="entry name" value="Xpo1"/>
    <property type="match status" value="1"/>
</dbReference>
<proteinExistence type="inferred from homology"/>
<keyword evidence="7" id="KW-0539">Nucleus</keyword>
<dbReference type="Gene3D" id="1.25.10.10">
    <property type="entry name" value="Leucine-rich Repeat Variant"/>
    <property type="match status" value="1"/>
</dbReference>
<feature type="domain" description="Importin N-terminal" evidence="8">
    <location>
        <begin position="26"/>
        <end position="92"/>
    </location>
</feature>
<comment type="similarity">
    <text evidence="2">Belongs to the importin beta family.</text>
</comment>
<dbReference type="GO" id="GO:0005737">
    <property type="term" value="C:cytoplasm"/>
    <property type="evidence" value="ECO:0007669"/>
    <property type="project" value="TreeGrafter"/>
</dbReference>
<dbReference type="InterPro" id="IPR051345">
    <property type="entry name" value="Importin_beta-like_NTR"/>
</dbReference>
<evidence type="ECO:0000256" key="2">
    <source>
        <dbReference type="ARBA" id="ARBA00007991"/>
    </source>
</evidence>
<evidence type="ECO:0000313" key="9">
    <source>
        <dbReference type="EMBL" id="CAH1395384.1"/>
    </source>
</evidence>
<dbReference type="InterPro" id="IPR001494">
    <property type="entry name" value="Importin-beta_N"/>
</dbReference>
<dbReference type="GO" id="GO:0005634">
    <property type="term" value="C:nucleus"/>
    <property type="evidence" value="ECO:0007669"/>
    <property type="project" value="UniProtKB-SubCell"/>
</dbReference>
<evidence type="ECO:0000256" key="7">
    <source>
        <dbReference type="ARBA" id="ARBA00023242"/>
    </source>
</evidence>
<name>A0A9P0H1F0_NEZVI</name>
<dbReference type="SMART" id="SM00913">
    <property type="entry name" value="IBN_N"/>
    <property type="match status" value="1"/>
</dbReference>
<dbReference type="InterPro" id="IPR040520">
    <property type="entry name" value="Importin_rep_3"/>
</dbReference>
<evidence type="ECO:0000256" key="1">
    <source>
        <dbReference type="ARBA" id="ARBA00004123"/>
    </source>
</evidence>
<dbReference type="Pfam" id="PF18773">
    <property type="entry name" value="Importin_rep"/>
    <property type="match status" value="1"/>
</dbReference>
<sequence>MDITVENLESAVSQFYNSDSAVQAQAHQWLTNVQSSPAAWGVVWELLQPNRSREGQFFAATTLHLKIMKNWNQVPPDQYENLKNKLLQTIVQYSIGPDLILNRLCIALSALLIQMTPRYWKDSIGDLLTMFRPENLPSVSPQRVIWILFEVLTFIPEEFQSMLLSSTHRTYVRNELEKHSEKVISLINSALGSEEVREAAAKAAAAWLQFGVSLPSCLNIASSLVAVIRSKTNDITETCEHELEALNHMVTHPDTYKFPACVLQLLSLILQLTADVKSSGNEEVMTNIYKLLIAIGETHPRLLLDGLKSPQSYENVKSLISHLLDCTATPGDYPKDETRSQLVLSFWYLLQDEMINLEKDDLEYTSSYLVPVYERLCEVLLHKSKLPSDIDSLSSADQELIRIYRQDISDTIVYCYHVARDHLIRLLVRCQREARSWQEAEAVLHITLALAETATAQDDETVIGLLVNTPPEYLNHRVINALNQAVGAYAEWLGNALPQLIPRLVASLLSPETATSATMALKDITRERTTSLEPYAAGLLAACQEALNKGHLKQAECVRLMYSIGRLLSVIPYNHMLATLEPLLSNYASDIQQMVSQPQMKGNLILRLKMLSTLCSSLYASEVGPDPPAFLVLTRLLPVLSGVSQACASDRAVIEEVCHFLQTAVSNAITTKKEKEVLVPIISLGAHCYASQPNKQALDLVRQMCILYSKEKTESLHQLLASVTQVTVQVNQALPPDVLQAYFQLLTSVVKKSPFLLSPSVDVHHIFNFATDSLMVAETPVVKAAGSFLVALIATSMEDQYAPAFARPIENCGHHLVATMLICIAGCTPMSGLDIFADIILALNKRFLELFPQWLKGGLDRLPKPDPAQKEKFSKMVIREKAVKRKLIETIKEFALISRELVTIDYNH</sequence>
<evidence type="ECO:0000256" key="4">
    <source>
        <dbReference type="ARBA" id="ARBA00016020"/>
    </source>
</evidence>
<dbReference type="GO" id="GO:0031267">
    <property type="term" value="F:small GTPase binding"/>
    <property type="evidence" value="ECO:0007669"/>
    <property type="project" value="InterPro"/>
</dbReference>
<evidence type="ECO:0000256" key="5">
    <source>
        <dbReference type="ARBA" id="ARBA00022448"/>
    </source>
</evidence>
<gene>
    <name evidence="9" type="ORF">NEZAVI_LOCUS5677</name>
</gene>
<evidence type="ECO:0000256" key="3">
    <source>
        <dbReference type="ARBA" id="ARBA00011422"/>
    </source>
</evidence>
<protein>
    <recommendedName>
        <fullName evidence="4">Importin-13</fullName>
    </recommendedName>
</protein>
<accession>A0A9P0H1F0</accession>
<comment type="subcellular location">
    <subcellularLocation>
        <location evidence="1">Nucleus</location>
    </subcellularLocation>
</comment>
<dbReference type="Pfam" id="PF03810">
    <property type="entry name" value="IBN_N"/>
    <property type="match status" value="1"/>
</dbReference>
<dbReference type="InterPro" id="IPR040709">
    <property type="entry name" value="Importin_rep_1"/>
</dbReference>
<keyword evidence="6" id="KW-0677">Repeat</keyword>
<dbReference type="PANTHER" id="PTHR12363:SF33">
    <property type="entry name" value="IMPORTIN-13"/>
    <property type="match status" value="1"/>
</dbReference>
<keyword evidence="10" id="KW-1185">Reference proteome</keyword>
<evidence type="ECO:0000256" key="6">
    <source>
        <dbReference type="ARBA" id="ARBA00022737"/>
    </source>
</evidence>
<dbReference type="SUPFAM" id="SSF48371">
    <property type="entry name" value="ARM repeat"/>
    <property type="match status" value="1"/>
</dbReference>
<dbReference type="OrthoDB" id="2016913at2759"/>
<comment type="subunit">
    <text evidence="3">Interacts with UBC9, RAN, RBM8A, eIF-1A and PAX6.</text>
</comment>
<dbReference type="AlphaFoldDB" id="A0A9P0H1F0"/>